<accession>A0A8K0SQ73</accession>
<feature type="region of interest" description="Disordered" evidence="1">
    <location>
        <begin position="534"/>
        <end position="574"/>
    </location>
</feature>
<reference evidence="2" key="1">
    <citation type="journal article" date="2021" name="Nat. Commun.">
        <title>Genetic determinants of endophytism in the Arabidopsis root mycobiome.</title>
        <authorList>
            <person name="Mesny F."/>
            <person name="Miyauchi S."/>
            <person name="Thiergart T."/>
            <person name="Pickel B."/>
            <person name="Atanasova L."/>
            <person name="Karlsson M."/>
            <person name="Huettel B."/>
            <person name="Barry K.W."/>
            <person name="Haridas S."/>
            <person name="Chen C."/>
            <person name="Bauer D."/>
            <person name="Andreopoulos W."/>
            <person name="Pangilinan J."/>
            <person name="LaButti K."/>
            <person name="Riley R."/>
            <person name="Lipzen A."/>
            <person name="Clum A."/>
            <person name="Drula E."/>
            <person name="Henrissat B."/>
            <person name="Kohler A."/>
            <person name="Grigoriev I.V."/>
            <person name="Martin F.M."/>
            <person name="Hacquard S."/>
        </authorList>
    </citation>
    <scope>NUCLEOTIDE SEQUENCE</scope>
    <source>
        <strain evidence="2">MPI-CAGE-CH-0235</strain>
    </source>
</reference>
<organism evidence="2 3">
    <name type="scientific">Stachybotrys elegans</name>
    <dbReference type="NCBI Taxonomy" id="80388"/>
    <lineage>
        <taxon>Eukaryota</taxon>
        <taxon>Fungi</taxon>
        <taxon>Dikarya</taxon>
        <taxon>Ascomycota</taxon>
        <taxon>Pezizomycotina</taxon>
        <taxon>Sordariomycetes</taxon>
        <taxon>Hypocreomycetidae</taxon>
        <taxon>Hypocreales</taxon>
        <taxon>Stachybotryaceae</taxon>
        <taxon>Stachybotrys</taxon>
    </lineage>
</organism>
<feature type="region of interest" description="Disordered" evidence="1">
    <location>
        <begin position="196"/>
        <end position="220"/>
    </location>
</feature>
<feature type="compositionally biased region" description="Basic and acidic residues" evidence="1">
    <location>
        <begin position="108"/>
        <end position="124"/>
    </location>
</feature>
<feature type="region of interest" description="Disordered" evidence="1">
    <location>
        <begin position="1"/>
        <end position="69"/>
    </location>
</feature>
<dbReference type="OrthoDB" id="206201at2759"/>
<keyword evidence="3" id="KW-1185">Reference proteome</keyword>
<dbReference type="AlphaFoldDB" id="A0A8K0SQ73"/>
<feature type="compositionally biased region" description="Polar residues" evidence="1">
    <location>
        <begin position="551"/>
        <end position="567"/>
    </location>
</feature>
<dbReference type="EMBL" id="JAGPNK010000008">
    <property type="protein sequence ID" value="KAH7316823.1"/>
    <property type="molecule type" value="Genomic_DNA"/>
</dbReference>
<dbReference type="Proteomes" id="UP000813444">
    <property type="component" value="Unassembled WGS sequence"/>
</dbReference>
<comment type="caution">
    <text evidence="2">The sequence shown here is derived from an EMBL/GenBank/DDBJ whole genome shotgun (WGS) entry which is preliminary data.</text>
</comment>
<sequence length="652" mass="72259">MENRPPPRDAPQSNRPMSRGTIYPASTVKRRGLAQTEPEPLSVQRQLKAPRSMSFLRTHAQSRSTSRAENDMAVNLAHNKLRLEVGQHQQQNKLNSYPSMLFRKKNKRSESSMDSQKEFRKSMRDTSNTTVPLTSYFSNDSSVVTKHASLRGTARKVSRSLKNKLKGLFTRPKSTDEQHSDEVVNEVVNEVAHGEPVNDERIPGEPVNDERTPGIDSDDDYNMDDVVHPTGEASFARGPSRRPSIHAVPFGQQLRSLQGSLENIACGDSRAGDERSRVTSWTDSTANTTVGMEGSGDWDRRLSIINENGAHVSSASLHRRSFEAGLPHGQLPAGSSADHKRMYSSLVRRLEDLREGQERLKRKSMGDLRPFESMPPHSSSLDYPEARGWSPATIRFVPDDDDVFMDQSTQQMKENRPPNRLSTNKAIDEPVYSNETDQAMNESVLANKPVYNTVTGSERRHALSSRSSAFFASPTSHLFRTASPYRRALQETMNATQEPVQSRHAGPSYLRSLSDLSLPPRQPSVAGLDQVMSADDDSIYSPPTPDRPNVSLLNRGSTTANSSQAPTAPTYGEATIYSNTTRARRERPQVSHARDISTASSVEWKTWLSSNVSKLESSPLANAASSQNGTVYALPSLGHVRERAELGSPLDE</sequence>
<evidence type="ECO:0000313" key="2">
    <source>
        <dbReference type="EMBL" id="KAH7316823.1"/>
    </source>
</evidence>
<evidence type="ECO:0000256" key="1">
    <source>
        <dbReference type="SAM" id="MobiDB-lite"/>
    </source>
</evidence>
<feature type="compositionally biased region" description="Basic and acidic residues" evidence="1">
    <location>
        <begin position="196"/>
        <end position="213"/>
    </location>
</feature>
<name>A0A8K0SQ73_9HYPO</name>
<proteinExistence type="predicted"/>
<feature type="compositionally biased region" description="Basic and acidic residues" evidence="1">
    <location>
        <begin position="359"/>
        <end position="370"/>
    </location>
</feature>
<protein>
    <submittedName>
        <fullName evidence="2">Uncharacterized protein</fullName>
    </submittedName>
</protein>
<gene>
    <name evidence="2" type="ORF">B0I35DRAFT_479631</name>
</gene>
<feature type="region of interest" description="Disordered" evidence="1">
    <location>
        <begin position="359"/>
        <end position="385"/>
    </location>
</feature>
<evidence type="ECO:0000313" key="3">
    <source>
        <dbReference type="Proteomes" id="UP000813444"/>
    </source>
</evidence>
<feature type="region of interest" description="Disordered" evidence="1">
    <location>
        <begin position="105"/>
        <end position="126"/>
    </location>
</feature>